<dbReference type="RefSeq" id="WP_067650425.1">
    <property type="nucleotide sequence ID" value="NZ_CP015249.1"/>
</dbReference>
<dbReference type="InterPro" id="IPR013324">
    <property type="entry name" value="RNA_pol_sigma_r3/r4-like"/>
</dbReference>
<dbReference type="AlphaFoldDB" id="A0A160DXP3"/>
<dbReference type="EMBL" id="CP015249">
    <property type="protein sequence ID" value="ANB19497.1"/>
    <property type="molecule type" value="Genomic_DNA"/>
</dbReference>
<dbReference type="GO" id="GO:0016987">
    <property type="term" value="F:sigma factor activity"/>
    <property type="evidence" value="ECO:0007669"/>
    <property type="project" value="UniProtKB-KW"/>
</dbReference>
<evidence type="ECO:0000313" key="9">
    <source>
        <dbReference type="Proteomes" id="UP000076830"/>
    </source>
</evidence>
<dbReference type="Gene3D" id="1.10.1740.10">
    <property type="match status" value="1"/>
</dbReference>
<keyword evidence="5" id="KW-0804">Transcription</keyword>
<dbReference type="SUPFAM" id="SSF88946">
    <property type="entry name" value="Sigma2 domain of RNA polymerase sigma factors"/>
    <property type="match status" value="1"/>
</dbReference>
<dbReference type="Gene3D" id="1.10.10.10">
    <property type="entry name" value="Winged helix-like DNA-binding domain superfamily/Winged helix DNA-binding domain"/>
    <property type="match status" value="1"/>
</dbReference>
<dbReference type="STRING" id="1300342.I596_3509"/>
<dbReference type="InterPro" id="IPR039425">
    <property type="entry name" value="RNA_pol_sigma-70-like"/>
</dbReference>
<comment type="similarity">
    <text evidence="1">Belongs to the sigma-70 factor family. ECF subfamily.</text>
</comment>
<dbReference type="OrthoDB" id="9803470at2"/>
<keyword evidence="9" id="KW-1185">Reference proteome</keyword>
<proteinExistence type="inferred from homology"/>
<dbReference type="InterPro" id="IPR013325">
    <property type="entry name" value="RNA_pol_sigma_r2"/>
</dbReference>
<dbReference type="GO" id="GO:0006352">
    <property type="term" value="P:DNA-templated transcription initiation"/>
    <property type="evidence" value="ECO:0007669"/>
    <property type="project" value="InterPro"/>
</dbReference>
<dbReference type="GO" id="GO:0003677">
    <property type="term" value="F:DNA binding"/>
    <property type="evidence" value="ECO:0007669"/>
    <property type="project" value="UniProtKB-KW"/>
</dbReference>
<evidence type="ECO:0000256" key="1">
    <source>
        <dbReference type="ARBA" id="ARBA00010641"/>
    </source>
</evidence>
<evidence type="ECO:0000256" key="5">
    <source>
        <dbReference type="ARBA" id="ARBA00023163"/>
    </source>
</evidence>
<name>A0A160DXP3_9GAMM</name>
<dbReference type="SUPFAM" id="SSF88659">
    <property type="entry name" value="Sigma3 and sigma4 domains of RNA polymerase sigma factors"/>
    <property type="match status" value="1"/>
</dbReference>
<evidence type="ECO:0000256" key="4">
    <source>
        <dbReference type="ARBA" id="ARBA00023125"/>
    </source>
</evidence>
<evidence type="ECO:0000259" key="7">
    <source>
        <dbReference type="Pfam" id="PF08281"/>
    </source>
</evidence>
<dbReference type="InterPro" id="IPR013249">
    <property type="entry name" value="RNA_pol_sigma70_r4_t2"/>
</dbReference>
<feature type="domain" description="RNA polymerase sigma-70 region 2" evidence="6">
    <location>
        <begin position="27"/>
        <end position="88"/>
    </location>
</feature>
<evidence type="ECO:0000256" key="2">
    <source>
        <dbReference type="ARBA" id="ARBA00023015"/>
    </source>
</evidence>
<sequence>MHAGEAAELVRYVAAARAGEQPAFAYLHRRFLPLVHGVMIAHVGPAQADDLCQECFIAAFGALSGLKDAAAFPAWLYRIAQRTATRARAQPWVPLDGTEPADAGQDPQRLTEAERVLAALHRLPEAYRETVALRLVEGLTGPEIAALCGLTPDSVRVNLHRGVRRLRALLDITPEEDRHGQA</sequence>
<evidence type="ECO:0000256" key="3">
    <source>
        <dbReference type="ARBA" id="ARBA00023082"/>
    </source>
</evidence>
<evidence type="ECO:0000313" key="8">
    <source>
        <dbReference type="EMBL" id="ANB19497.1"/>
    </source>
</evidence>
<keyword evidence="2" id="KW-0805">Transcription regulation</keyword>
<dbReference type="PANTHER" id="PTHR43133">
    <property type="entry name" value="RNA POLYMERASE ECF-TYPE SIGMA FACTO"/>
    <property type="match status" value="1"/>
</dbReference>
<dbReference type="Pfam" id="PF04542">
    <property type="entry name" value="Sigma70_r2"/>
    <property type="match status" value="1"/>
</dbReference>
<dbReference type="NCBIfam" id="TIGR02937">
    <property type="entry name" value="sigma70-ECF"/>
    <property type="match status" value="1"/>
</dbReference>
<dbReference type="KEGG" id="dko:I596_3509"/>
<dbReference type="Pfam" id="PF08281">
    <property type="entry name" value="Sigma70_r4_2"/>
    <property type="match status" value="1"/>
</dbReference>
<keyword evidence="4" id="KW-0238">DNA-binding</keyword>
<keyword evidence="3" id="KW-0731">Sigma factor</keyword>
<dbReference type="InterPro" id="IPR007627">
    <property type="entry name" value="RNA_pol_sigma70_r2"/>
</dbReference>
<dbReference type="PATRIC" id="fig|1300342.3.peg.3428"/>
<feature type="domain" description="RNA polymerase sigma factor 70 region 4 type 2" evidence="7">
    <location>
        <begin position="114"/>
        <end position="166"/>
    </location>
</feature>
<dbReference type="CDD" id="cd06171">
    <property type="entry name" value="Sigma70_r4"/>
    <property type="match status" value="1"/>
</dbReference>
<evidence type="ECO:0000259" key="6">
    <source>
        <dbReference type="Pfam" id="PF04542"/>
    </source>
</evidence>
<reference evidence="8 9" key="1">
    <citation type="submission" date="2016-04" db="EMBL/GenBank/DDBJ databases">
        <title>Complete genome sequence of Dokdonella koreensis DS-123T.</title>
        <authorList>
            <person name="Kim J.F."/>
            <person name="Lee H."/>
            <person name="Kwak M.-J."/>
        </authorList>
    </citation>
    <scope>NUCLEOTIDE SEQUENCE [LARGE SCALE GENOMIC DNA]</scope>
    <source>
        <strain evidence="8 9">DS-123</strain>
    </source>
</reference>
<dbReference type="InterPro" id="IPR014284">
    <property type="entry name" value="RNA_pol_sigma-70_dom"/>
</dbReference>
<protein>
    <submittedName>
        <fullName evidence="8">RNA polymerase sigma-70 factor, ECF subfamily</fullName>
    </submittedName>
</protein>
<accession>A0A160DXP3</accession>
<organism evidence="8 9">
    <name type="scientific">Dokdonella koreensis DS-123</name>
    <dbReference type="NCBI Taxonomy" id="1300342"/>
    <lineage>
        <taxon>Bacteria</taxon>
        <taxon>Pseudomonadati</taxon>
        <taxon>Pseudomonadota</taxon>
        <taxon>Gammaproteobacteria</taxon>
        <taxon>Lysobacterales</taxon>
        <taxon>Rhodanobacteraceae</taxon>
        <taxon>Dokdonella</taxon>
    </lineage>
</organism>
<dbReference type="PANTHER" id="PTHR43133:SF58">
    <property type="entry name" value="ECF RNA POLYMERASE SIGMA FACTOR SIGD"/>
    <property type="match status" value="1"/>
</dbReference>
<dbReference type="InterPro" id="IPR036388">
    <property type="entry name" value="WH-like_DNA-bd_sf"/>
</dbReference>
<dbReference type="Proteomes" id="UP000076830">
    <property type="component" value="Chromosome"/>
</dbReference>
<gene>
    <name evidence="8" type="ORF">I596_3509</name>
</gene>